<protein>
    <submittedName>
        <fullName evidence="1">PqqD family protein</fullName>
    </submittedName>
</protein>
<dbReference type="AlphaFoldDB" id="A0A6M3ZHV7"/>
<accession>A0A6M3ZHV7</accession>
<dbReference type="EMBL" id="CP052842">
    <property type="protein sequence ID" value="QJP90657.1"/>
    <property type="molecule type" value="Genomic_DNA"/>
</dbReference>
<gene>
    <name evidence="1" type="ORF">HIR78_22715</name>
</gene>
<evidence type="ECO:0000313" key="1">
    <source>
        <dbReference type="EMBL" id="QJP90657.1"/>
    </source>
</evidence>
<organism evidence="1">
    <name type="scientific">Bacillus subtilis (strain 168)</name>
    <dbReference type="NCBI Taxonomy" id="224308"/>
    <lineage>
        <taxon>Bacteria</taxon>
        <taxon>Bacillati</taxon>
        <taxon>Bacillota</taxon>
        <taxon>Bacilli</taxon>
        <taxon>Bacillales</taxon>
        <taxon>Bacillaceae</taxon>
        <taxon>Bacillus</taxon>
    </lineage>
</organism>
<dbReference type="SMR" id="A0A6M3ZHV7"/>
<reference evidence="1" key="1">
    <citation type="submission" date="2020-04" db="EMBL/GenBank/DDBJ databases">
        <title>Phage recombination drives evolution of spore-forming Bacilli.</title>
        <authorList>
            <person name="Dragos A."/>
            <person name="Kovacs A.T."/>
        </authorList>
    </citation>
    <scope>NUCLEOTIDE SEQUENCE</scope>
    <source>
        <strain evidence="1">168</strain>
    </source>
</reference>
<sequence length="89" mass="10146">MINESTVLSKNPEMPSRKYLKSIIIEPGITLNEMASDIYNHIDGKVSIHDICSKIVNEYDVDYQTCLEDCMELFELLIDHEAIKVKQGA</sequence>
<dbReference type="RefSeq" id="WP_003242779.1">
    <property type="nucleotide sequence ID" value="NC_000964.3"/>
</dbReference>
<dbReference type="Pfam" id="PF05402">
    <property type="entry name" value="PqqD"/>
    <property type="match status" value="1"/>
</dbReference>
<dbReference type="InterPro" id="IPR008792">
    <property type="entry name" value="PQQD"/>
</dbReference>
<dbReference type="OrthoDB" id="2893137at2"/>
<dbReference type="InterPro" id="IPR041881">
    <property type="entry name" value="PqqD_sf"/>
</dbReference>
<name>A0A6M3ZHV7_BACSU</name>
<proteinExistence type="predicted"/>
<dbReference type="Gene3D" id="1.10.10.1150">
    <property type="entry name" value="Coenzyme PQQ synthesis protein D (PqqD)"/>
    <property type="match status" value="1"/>
</dbReference>
<dbReference type="KEGG" id="bsu:BSU39900"/>